<feature type="transmembrane region" description="Helical" evidence="2">
    <location>
        <begin position="354"/>
        <end position="373"/>
    </location>
</feature>
<protein>
    <submittedName>
        <fullName evidence="3">Cyanate MFS transporter</fullName>
    </submittedName>
</protein>
<dbReference type="KEGG" id="lzy:LZ3411_1338"/>
<dbReference type="GO" id="GO:0022857">
    <property type="term" value="F:transmembrane transporter activity"/>
    <property type="evidence" value="ECO:0007669"/>
    <property type="project" value="InterPro"/>
</dbReference>
<dbReference type="InterPro" id="IPR011701">
    <property type="entry name" value="MFS"/>
</dbReference>
<dbReference type="EMBL" id="LT854705">
    <property type="protein sequence ID" value="SMS14388.1"/>
    <property type="molecule type" value="Genomic_DNA"/>
</dbReference>
<keyword evidence="2" id="KW-1133">Transmembrane helix</keyword>
<organism evidence="3 4">
    <name type="scientific">Levilactobacillus zymae</name>
    <dbReference type="NCBI Taxonomy" id="267363"/>
    <lineage>
        <taxon>Bacteria</taxon>
        <taxon>Bacillati</taxon>
        <taxon>Bacillota</taxon>
        <taxon>Bacilli</taxon>
        <taxon>Lactobacillales</taxon>
        <taxon>Lactobacillaceae</taxon>
        <taxon>Levilactobacillus</taxon>
    </lineage>
</organism>
<feature type="transmembrane region" description="Helical" evidence="2">
    <location>
        <begin position="208"/>
        <end position="228"/>
    </location>
</feature>
<proteinExistence type="predicted"/>
<keyword evidence="2" id="KW-0812">Transmembrane</keyword>
<feature type="transmembrane region" description="Helical" evidence="2">
    <location>
        <begin position="67"/>
        <end position="86"/>
    </location>
</feature>
<dbReference type="PANTHER" id="PTHR23523:SF2">
    <property type="entry name" value="2-NITROIMIDAZOLE TRANSPORTER"/>
    <property type="match status" value="1"/>
</dbReference>
<name>A0A1Y6JWS3_9LACO</name>
<feature type="transmembrane region" description="Helical" evidence="2">
    <location>
        <begin position="240"/>
        <end position="261"/>
    </location>
</feature>
<feature type="transmembrane region" description="Helical" evidence="2">
    <location>
        <begin position="291"/>
        <end position="319"/>
    </location>
</feature>
<feature type="transmembrane region" description="Helical" evidence="2">
    <location>
        <begin position="268"/>
        <end position="285"/>
    </location>
</feature>
<feature type="transmembrane region" description="Helical" evidence="2">
    <location>
        <begin position="155"/>
        <end position="178"/>
    </location>
</feature>
<feature type="transmembrane region" description="Helical" evidence="2">
    <location>
        <begin position="36"/>
        <end position="60"/>
    </location>
</feature>
<dbReference type="InterPro" id="IPR052524">
    <property type="entry name" value="MFS_Cyanate_Porter"/>
</dbReference>
<feature type="transmembrane region" description="Helical" evidence="2">
    <location>
        <begin position="129"/>
        <end position="149"/>
    </location>
</feature>
<dbReference type="RefSeq" id="WP_087742077.1">
    <property type="nucleotide sequence ID" value="NZ_LT854705.1"/>
</dbReference>
<dbReference type="AlphaFoldDB" id="A0A1Y6JWS3"/>
<dbReference type="Proteomes" id="UP000195412">
    <property type="component" value="Chromosome I"/>
</dbReference>
<dbReference type="PANTHER" id="PTHR23523">
    <property type="match status" value="1"/>
</dbReference>
<dbReference type="GO" id="GO:0005886">
    <property type="term" value="C:plasma membrane"/>
    <property type="evidence" value="ECO:0007669"/>
    <property type="project" value="UniProtKB-SubCell"/>
</dbReference>
<reference evidence="4" key="1">
    <citation type="submission" date="2017-05" db="EMBL/GenBank/DDBJ databases">
        <authorList>
            <person name="Papadimitriou K."/>
        </authorList>
    </citation>
    <scope>NUCLEOTIDE SEQUENCE [LARGE SCALE GENOMIC DNA]</scope>
    <source>
        <strain evidence="4">ACA-DC 3411</strain>
    </source>
</reference>
<feature type="transmembrane region" description="Helical" evidence="2">
    <location>
        <begin position="331"/>
        <end position="348"/>
    </location>
</feature>
<dbReference type="Gene3D" id="1.20.1250.20">
    <property type="entry name" value="MFS general substrate transporter like domains"/>
    <property type="match status" value="1"/>
</dbReference>
<dbReference type="InterPro" id="IPR036259">
    <property type="entry name" value="MFS_trans_sf"/>
</dbReference>
<keyword evidence="2" id="KW-0472">Membrane</keyword>
<dbReference type="Pfam" id="PF07690">
    <property type="entry name" value="MFS_1"/>
    <property type="match status" value="1"/>
</dbReference>
<evidence type="ECO:0000313" key="3">
    <source>
        <dbReference type="EMBL" id="SMS14388.1"/>
    </source>
</evidence>
<feature type="transmembrane region" description="Helical" evidence="2">
    <location>
        <begin position="92"/>
        <end position="117"/>
    </location>
</feature>
<comment type="subcellular location">
    <subcellularLocation>
        <location evidence="1">Cell membrane</location>
        <topology evidence="1">Multi-pass membrane protein</topology>
    </subcellularLocation>
</comment>
<evidence type="ECO:0000256" key="2">
    <source>
        <dbReference type="SAM" id="Phobius"/>
    </source>
</evidence>
<gene>
    <name evidence="3" type="ORF">LZ3411_1338</name>
</gene>
<accession>A0A1Y6JWS3</accession>
<sequence length="377" mass="39665">MTKNAKTVLILLTAMNLRLAVTAVTPLFGTIQRALHVTSATTALLVTLPLLCFAGGALLTPRLYQRFGAQPLLVTATGLLVLANLLRPLNVGWLLSGTLLIGLAIAGLNVLVPIMVAQTSSSPAATTRLTSAYAVTMNVVAACGTALVMPLAQRWGWAAVLRSFALPAAITLVAALWVKFPRPSRQSPTTSEHGNPLSLLKRDCTARLLTVFMGLQSLIFYSLIAWLPDIFHALGATTTQAGNLLAVFQLVGIPAALVLNWVTNPRHLLWGLGAGYLVGLLSLFWPGAGWWITAGVLGLTTALIFSLALNLIATSSAVVTTVARRSALAQSVGYLLAAAGPVILGNLYDVTQTWLPVLGVLGLLSGLTLMVGLRLSR</sequence>
<dbReference type="SUPFAM" id="SSF103473">
    <property type="entry name" value="MFS general substrate transporter"/>
    <property type="match status" value="1"/>
</dbReference>
<evidence type="ECO:0000256" key="1">
    <source>
        <dbReference type="ARBA" id="ARBA00004651"/>
    </source>
</evidence>
<evidence type="ECO:0000313" key="4">
    <source>
        <dbReference type="Proteomes" id="UP000195412"/>
    </source>
</evidence>